<dbReference type="RefSeq" id="XP_449765.1">
    <property type="nucleotide sequence ID" value="XM_449765.1"/>
</dbReference>
<feature type="transmembrane region" description="Helical" evidence="5">
    <location>
        <begin position="297"/>
        <end position="321"/>
    </location>
</feature>
<dbReference type="InterPro" id="IPR011701">
    <property type="entry name" value="MFS"/>
</dbReference>
<dbReference type="PANTHER" id="PTHR21576">
    <property type="entry name" value="UNCHARACTERIZED NODULIN-LIKE PROTEIN"/>
    <property type="match status" value="1"/>
</dbReference>
<feature type="transmembrane region" description="Helical" evidence="5">
    <location>
        <begin position="102"/>
        <end position="123"/>
    </location>
</feature>
<dbReference type="SUPFAM" id="SSF103473">
    <property type="entry name" value="MFS general substrate transporter"/>
    <property type="match status" value="1"/>
</dbReference>
<dbReference type="AlphaFoldDB" id="Q6FJ29"/>
<evidence type="ECO:0000313" key="7">
    <source>
        <dbReference type="EMBL" id="CAG62743.1"/>
    </source>
</evidence>
<feature type="transmembrane region" description="Helical" evidence="5">
    <location>
        <begin position="416"/>
        <end position="438"/>
    </location>
</feature>
<comment type="subcellular location">
    <subcellularLocation>
        <location evidence="1">Membrane</location>
        <topology evidence="1">Multi-pass membrane protein</topology>
    </subcellularLocation>
</comment>
<keyword evidence="8" id="KW-1185">Reference proteome</keyword>
<sequence length="521" mass="56465">MTDSTTSAGLLILSAALVSLGAGTPYLYSFWAPQFISQCHINAGSVSTLSYSLNIGSCILGPMAGYIVDQSPKVACAIGSGATLLAYIVVKICYDRAIGNVPLISFALALIGFGSVAGFYAAVKCCTAMFPRNRGSATAIPIAMYALSAMIYSTIGTTIFKQEESKFFVFLILSCPALIAVGATSFVMPETKYEPIVEDSSGLQAAPVIEGLSNADIWSKNMNLNIELRDTRKTFSPGAHEGVTLSPYKIRDDDDLTQRGLTPSSFDIDTKIEDMHTPSSNQLELTIKQQVLSAQFFSYYLVLMILQGFGQMYIYSVGFLVTSEVEYANSFGAGFNAETIQSIQVTILSLFSFLGRLTSGTISDFLVKRWQLHRLWNIAIAAFLAIIASLILMKNFDSPAITPGISAAKLGNLQKIYLSSLLIGLMFGIVFGTFPLIVADTFSQKHYSTIWGLLTTGGFVGVRVLSNILSSNMVKNIPLGSTENVCTNSTHCYQDTFKFTASIVSTALVAIFVIIYKHRRY</sequence>
<dbReference type="Pfam" id="PF07690">
    <property type="entry name" value="MFS_1"/>
    <property type="match status" value="1"/>
</dbReference>
<feature type="transmembrane region" description="Helical" evidence="5">
    <location>
        <begin position="167"/>
        <end position="188"/>
    </location>
</feature>
<dbReference type="Proteomes" id="UP000002428">
    <property type="component" value="Chromosome M"/>
</dbReference>
<keyword evidence="3 5" id="KW-1133">Transmembrane helix</keyword>
<dbReference type="InterPro" id="IPR036259">
    <property type="entry name" value="MFS_trans_sf"/>
</dbReference>
<dbReference type="HOGENOM" id="CLU_012596_0_1_1"/>
<name>Q6FJ29_CANGA</name>
<gene>
    <name evidence="6 7" type="ordered locus">CAGL0M09647g</name>
</gene>
<evidence type="ECO:0000256" key="3">
    <source>
        <dbReference type="ARBA" id="ARBA00022989"/>
    </source>
</evidence>
<dbReference type="PANTHER" id="PTHR21576:SF166">
    <property type="entry name" value="ADR278WP"/>
    <property type="match status" value="1"/>
</dbReference>
<protein>
    <recommendedName>
        <fullName evidence="9">Nodulin-like domain-containing protein</fullName>
    </recommendedName>
</protein>
<proteinExistence type="predicted"/>
<feature type="transmembrane region" description="Helical" evidence="5">
    <location>
        <begin position="450"/>
        <end position="469"/>
    </location>
</feature>
<evidence type="ECO:0000313" key="8">
    <source>
        <dbReference type="Proteomes" id="UP000002428"/>
    </source>
</evidence>
<evidence type="ECO:0000256" key="1">
    <source>
        <dbReference type="ARBA" id="ARBA00004141"/>
    </source>
</evidence>
<feature type="transmembrane region" description="Helical" evidence="5">
    <location>
        <begin position="375"/>
        <end position="396"/>
    </location>
</feature>
<feature type="transmembrane region" description="Helical" evidence="5">
    <location>
        <begin position="135"/>
        <end position="155"/>
    </location>
</feature>
<dbReference type="EMBL" id="CR380959">
    <property type="protein sequence ID" value="CAG62743.1"/>
    <property type="molecule type" value="Genomic_DNA"/>
</dbReference>
<organism evidence="7 8">
    <name type="scientific">Candida glabrata (strain ATCC 2001 / BCRC 20586 / JCM 3761 / NBRC 0622 / NRRL Y-65 / CBS 138)</name>
    <name type="common">Yeast</name>
    <name type="synonym">Nakaseomyces glabratus</name>
    <dbReference type="NCBI Taxonomy" id="284593"/>
    <lineage>
        <taxon>Eukaryota</taxon>
        <taxon>Fungi</taxon>
        <taxon>Dikarya</taxon>
        <taxon>Ascomycota</taxon>
        <taxon>Saccharomycotina</taxon>
        <taxon>Saccharomycetes</taxon>
        <taxon>Saccharomycetales</taxon>
        <taxon>Saccharomycetaceae</taxon>
        <taxon>Nakaseomyces</taxon>
    </lineage>
</organism>
<dbReference type="CGD" id="CAL0137393">
    <property type="gene designation" value="CAGL0M09647g"/>
</dbReference>
<feature type="transmembrane region" description="Helical" evidence="5">
    <location>
        <begin position="74"/>
        <end position="90"/>
    </location>
</feature>
<dbReference type="GO" id="GO:0000329">
    <property type="term" value="C:fungal-type vacuole membrane"/>
    <property type="evidence" value="ECO:0007669"/>
    <property type="project" value="TreeGrafter"/>
</dbReference>
<dbReference type="eggNOG" id="ENOG502QQN9">
    <property type="taxonomic scope" value="Eukaryota"/>
</dbReference>
<accession>Q6FJ29</accession>
<evidence type="ECO:0000256" key="4">
    <source>
        <dbReference type="ARBA" id="ARBA00023136"/>
    </source>
</evidence>
<evidence type="ECO:0000256" key="5">
    <source>
        <dbReference type="SAM" id="Phobius"/>
    </source>
</evidence>
<evidence type="ECO:0008006" key="9">
    <source>
        <dbReference type="Google" id="ProtNLM"/>
    </source>
</evidence>
<dbReference type="OMA" id="TNHWLIL"/>
<reference evidence="7 8" key="1">
    <citation type="journal article" date="2004" name="Nature">
        <title>Genome evolution in yeasts.</title>
        <authorList>
            <consortium name="Genolevures"/>
            <person name="Dujon B."/>
            <person name="Sherman D."/>
            <person name="Fischer G."/>
            <person name="Durrens P."/>
            <person name="Casaregola S."/>
            <person name="Lafontaine I."/>
            <person name="de Montigny J."/>
            <person name="Marck C."/>
            <person name="Neuveglise C."/>
            <person name="Talla E."/>
            <person name="Goffard N."/>
            <person name="Frangeul L."/>
            <person name="Aigle M."/>
            <person name="Anthouard V."/>
            <person name="Babour A."/>
            <person name="Barbe V."/>
            <person name="Barnay S."/>
            <person name="Blanchin S."/>
            <person name="Beckerich J.M."/>
            <person name="Beyne E."/>
            <person name="Bleykasten C."/>
            <person name="Boisrame A."/>
            <person name="Boyer J."/>
            <person name="Cattolico L."/>
            <person name="Confanioleri F."/>
            <person name="de Daruvar A."/>
            <person name="Despons L."/>
            <person name="Fabre E."/>
            <person name="Fairhead C."/>
            <person name="Ferry-Dumazet H."/>
            <person name="Groppi A."/>
            <person name="Hantraye F."/>
            <person name="Hennequin C."/>
            <person name="Jauniaux N."/>
            <person name="Joyet P."/>
            <person name="Kachouri R."/>
            <person name="Kerrest A."/>
            <person name="Koszul R."/>
            <person name="Lemaire M."/>
            <person name="Lesur I."/>
            <person name="Ma L."/>
            <person name="Muller H."/>
            <person name="Nicaud J.M."/>
            <person name="Nikolski M."/>
            <person name="Oztas S."/>
            <person name="Ozier-Kalogeropoulos O."/>
            <person name="Pellenz S."/>
            <person name="Potier S."/>
            <person name="Richard G.F."/>
            <person name="Straub M.L."/>
            <person name="Suleau A."/>
            <person name="Swennene D."/>
            <person name="Tekaia F."/>
            <person name="Wesolowski-Louvel M."/>
            <person name="Westhof E."/>
            <person name="Wirth B."/>
            <person name="Zeniou-Meyer M."/>
            <person name="Zivanovic I."/>
            <person name="Bolotin-Fukuhara M."/>
            <person name="Thierry A."/>
            <person name="Bouchier C."/>
            <person name="Caudron B."/>
            <person name="Scarpelli C."/>
            <person name="Gaillardin C."/>
            <person name="Weissenbach J."/>
            <person name="Wincker P."/>
            <person name="Souciet J.L."/>
        </authorList>
    </citation>
    <scope>NUCLEOTIDE SEQUENCE [LARGE SCALE GENOMIC DNA]</scope>
    <source>
        <strain evidence="8">ATCC 2001 / BCRC 20586 / JCM 3761 / NBRC 0622 / NRRL Y-65 / CBS 138</strain>
    </source>
</reference>
<evidence type="ECO:0000313" key="6">
    <source>
        <dbReference type="CGD" id="CAL0137393"/>
    </source>
</evidence>
<keyword evidence="2 5" id="KW-0812">Transmembrane</keyword>
<feature type="transmembrane region" description="Helical" evidence="5">
    <location>
        <begin position="497"/>
        <end position="516"/>
    </location>
</feature>
<dbReference type="InParanoid" id="Q6FJ29"/>
<evidence type="ECO:0000256" key="2">
    <source>
        <dbReference type="ARBA" id="ARBA00022692"/>
    </source>
</evidence>
<feature type="transmembrane region" description="Helical" evidence="5">
    <location>
        <begin position="45"/>
        <end position="67"/>
    </location>
</feature>
<dbReference type="STRING" id="284593.Q6FJ29"/>
<dbReference type="FunCoup" id="Q6FJ29">
    <property type="interactions" value="100"/>
</dbReference>
<dbReference type="Gene3D" id="1.20.1250.20">
    <property type="entry name" value="MFS general substrate transporter like domains"/>
    <property type="match status" value="2"/>
</dbReference>
<dbReference type="GO" id="GO:0022857">
    <property type="term" value="F:transmembrane transporter activity"/>
    <property type="evidence" value="ECO:0007669"/>
    <property type="project" value="InterPro"/>
</dbReference>
<dbReference type="VEuPathDB" id="FungiDB:CAGL0M09647g"/>
<dbReference type="KEGG" id="cgr:2891329"/>
<keyword evidence="4 5" id="KW-0472">Membrane</keyword>